<comment type="caution">
    <text evidence="1">The sequence shown here is derived from an EMBL/GenBank/DDBJ whole genome shotgun (WGS) entry which is preliminary data.</text>
</comment>
<organism evidence="1">
    <name type="scientific">candidate division WOR-3 bacterium</name>
    <dbReference type="NCBI Taxonomy" id="2052148"/>
    <lineage>
        <taxon>Bacteria</taxon>
        <taxon>Bacteria division WOR-3</taxon>
    </lineage>
</organism>
<dbReference type="AlphaFoldDB" id="A0A7V0T626"/>
<gene>
    <name evidence="1" type="ORF">ENN51_06095</name>
</gene>
<protein>
    <submittedName>
        <fullName evidence="1">Uncharacterized protein</fullName>
    </submittedName>
</protein>
<name>A0A7V0T626_UNCW3</name>
<dbReference type="Proteomes" id="UP000885672">
    <property type="component" value="Unassembled WGS sequence"/>
</dbReference>
<evidence type="ECO:0000313" key="1">
    <source>
        <dbReference type="EMBL" id="HDQ99837.1"/>
    </source>
</evidence>
<dbReference type="SUPFAM" id="SSF52833">
    <property type="entry name" value="Thioredoxin-like"/>
    <property type="match status" value="1"/>
</dbReference>
<dbReference type="InterPro" id="IPR036249">
    <property type="entry name" value="Thioredoxin-like_sf"/>
</dbReference>
<accession>A0A7V0T626</accession>
<proteinExistence type="predicted"/>
<dbReference type="EMBL" id="DSBX01000225">
    <property type="protein sequence ID" value="HDQ99837.1"/>
    <property type="molecule type" value="Genomic_DNA"/>
</dbReference>
<reference evidence="1" key="1">
    <citation type="journal article" date="2020" name="mSystems">
        <title>Genome- and Community-Level Interaction Insights into Carbon Utilization and Element Cycling Functions of Hydrothermarchaeota in Hydrothermal Sediment.</title>
        <authorList>
            <person name="Zhou Z."/>
            <person name="Liu Y."/>
            <person name="Xu W."/>
            <person name="Pan J."/>
            <person name="Luo Z.H."/>
            <person name="Li M."/>
        </authorList>
    </citation>
    <scope>NUCLEOTIDE SEQUENCE [LARGE SCALE GENOMIC DNA]</scope>
    <source>
        <strain evidence="1">SpSt-1182</strain>
    </source>
</reference>
<sequence length="391" mass="43513">MPRLQVMYDDYRDNGFIPLAININEALGIVLQYARLYTYPFLRDNGSVWSVYRQSGAVPLNYVVGPDGIIRYVAEGFNEAQIHAVIRQYLPDPIDHDVGVTRILRPTSAEDSGTTVVPACSVYNYGEHTETYQVRMRIGTHYDQVATVTGHAPGELRYVEFPTWTVLERGQHAVRCTTELPGDDIPSNSHRDIICQGNVYDIAVLRMFAPADTVDSAQTVVPSVEVHNLGTVPDIIKVRFEMSDGYWDTTSVILHPDRLDTLQLGPWTPQTLGVFQARCSVWGRWEMVWENNVIERTVRVVRTGVAEEAPGLLPGPDRVPMLVRGILNMPADDAAASLHDASGRKVMALVPGENDVRHLAPGVYFVRTKGFEGSNGQEAKGSRVTKVVLER</sequence>
<dbReference type="Gene3D" id="3.40.30.10">
    <property type="entry name" value="Glutaredoxin"/>
    <property type="match status" value="1"/>
</dbReference>